<name>A0A4P6EBG6_9MICO</name>
<accession>A0A4P6EBG6</accession>
<dbReference type="InterPro" id="IPR023772">
    <property type="entry name" value="DNA-bd_HTH_TetR-type_CS"/>
</dbReference>
<dbReference type="KEGG" id="mprt:ET475_05715"/>
<dbReference type="AlphaFoldDB" id="A0A4P6EBG6"/>
<evidence type="ECO:0000256" key="3">
    <source>
        <dbReference type="ARBA" id="ARBA00023163"/>
    </source>
</evidence>
<dbReference type="PRINTS" id="PR00455">
    <property type="entry name" value="HTHTETR"/>
</dbReference>
<dbReference type="PANTHER" id="PTHR30055">
    <property type="entry name" value="HTH-TYPE TRANSCRIPTIONAL REGULATOR RUTR"/>
    <property type="match status" value="1"/>
</dbReference>
<dbReference type="GO" id="GO:0000976">
    <property type="term" value="F:transcription cis-regulatory region binding"/>
    <property type="evidence" value="ECO:0007669"/>
    <property type="project" value="TreeGrafter"/>
</dbReference>
<dbReference type="InterPro" id="IPR050109">
    <property type="entry name" value="HTH-type_TetR-like_transc_reg"/>
</dbReference>
<evidence type="ECO:0000256" key="1">
    <source>
        <dbReference type="ARBA" id="ARBA00023015"/>
    </source>
</evidence>
<dbReference type="PROSITE" id="PS01081">
    <property type="entry name" value="HTH_TETR_1"/>
    <property type="match status" value="1"/>
</dbReference>
<dbReference type="EMBL" id="CP035494">
    <property type="protein sequence ID" value="QAY59530.1"/>
    <property type="molecule type" value="Genomic_DNA"/>
</dbReference>
<dbReference type="InterPro" id="IPR009057">
    <property type="entry name" value="Homeodomain-like_sf"/>
</dbReference>
<feature type="domain" description="HTH tetR-type" evidence="5">
    <location>
        <begin position="16"/>
        <end position="76"/>
    </location>
</feature>
<keyword evidence="2 4" id="KW-0238">DNA-binding</keyword>
<dbReference type="OrthoDB" id="4214267at2"/>
<dbReference type="InterPro" id="IPR036271">
    <property type="entry name" value="Tet_transcr_reg_TetR-rel_C_sf"/>
</dbReference>
<organism evidence="6 7">
    <name type="scientific">Microbacterium protaetiae</name>
    <dbReference type="NCBI Taxonomy" id="2509458"/>
    <lineage>
        <taxon>Bacteria</taxon>
        <taxon>Bacillati</taxon>
        <taxon>Actinomycetota</taxon>
        <taxon>Actinomycetes</taxon>
        <taxon>Micrococcales</taxon>
        <taxon>Microbacteriaceae</taxon>
        <taxon>Microbacterium</taxon>
    </lineage>
</organism>
<dbReference type="SUPFAM" id="SSF46689">
    <property type="entry name" value="Homeodomain-like"/>
    <property type="match status" value="1"/>
</dbReference>
<sequence length="205" mass="22723">MVSGNAGRVSHEERKRRTREALTYAARGLFIAQGYGATTTDAIAKAAGVSRATFYLHFRSKAEIVLEQMRKAEPDILSDYRALATVPLEQGALKDWLLGHAETWRRYRIEFSAIAQAMAAESSVADEWFESYGHIVAELPELVARLVESGLEPRRANARLTALAMTIDRAFYFGIIGERPEFLATIIEEIAATMVFGLGSPLTIQ</sequence>
<dbReference type="Gene3D" id="1.10.357.10">
    <property type="entry name" value="Tetracycline Repressor, domain 2"/>
    <property type="match status" value="1"/>
</dbReference>
<dbReference type="Proteomes" id="UP000293995">
    <property type="component" value="Chromosome"/>
</dbReference>
<evidence type="ECO:0000259" key="5">
    <source>
        <dbReference type="PROSITE" id="PS50977"/>
    </source>
</evidence>
<feature type="DNA-binding region" description="H-T-H motif" evidence="4">
    <location>
        <begin position="39"/>
        <end position="58"/>
    </location>
</feature>
<dbReference type="SUPFAM" id="SSF48498">
    <property type="entry name" value="Tetracyclin repressor-like, C-terminal domain"/>
    <property type="match status" value="1"/>
</dbReference>
<protein>
    <submittedName>
        <fullName evidence="6">TetR/AcrR family transcriptional regulator</fullName>
    </submittedName>
</protein>
<dbReference type="Pfam" id="PF00440">
    <property type="entry name" value="TetR_N"/>
    <property type="match status" value="1"/>
</dbReference>
<dbReference type="PROSITE" id="PS50977">
    <property type="entry name" value="HTH_TETR_2"/>
    <property type="match status" value="1"/>
</dbReference>
<gene>
    <name evidence="6" type="ORF">ET475_05715</name>
</gene>
<keyword evidence="1" id="KW-0805">Transcription regulation</keyword>
<dbReference type="InterPro" id="IPR001647">
    <property type="entry name" value="HTH_TetR"/>
</dbReference>
<evidence type="ECO:0000256" key="2">
    <source>
        <dbReference type="ARBA" id="ARBA00023125"/>
    </source>
</evidence>
<reference evidence="6 7" key="1">
    <citation type="submission" date="2019-01" db="EMBL/GenBank/DDBJ databases">
        <title>Genome sequencing of strain DFW100M-13.</title>
        <authorList>
            <person name="Heo J."/>
            <person name="Kim S.-J."/>
            <person name="Kim J.-S."/>
            <person name="Hong S.-B."/>
            <person name="Kwon S.-W."/>
        </authorList>
    </citation>
    <scope>NUCLEOTIDE SEQUENCE [LARGE SCALE GENOMIC DNA]</scope>
    <source>
        <strain evidence="6 7">DFW100M-13</strain>
    </source>
</reference>
<dbReference type="Gene3D" id="1.10.10.60">
    <property type="entry name" value="Homeodomain-like"/>
    <property type="match status" value="1"/>
</dbReference>
<proteinExistence type="predicted"/>
<dbReference type="PANTHER" id="PTHR30055:SF234">
    <property type="entry name" value="HTH-TYPE TRANSCRIPTIONAL REGULATOR BETI"/>
    <property type="match status" value="1"/>
</dbReference>
<evidence type="ECO:0000313" key="6">
    <source>
        <dbReference type="EMBL" id="QAY59530.1"/>
    </source>
</evidence>
<dbReference type="GO" id="GO:0003700">
    <property type="term" value="F:DNA-binding transcription factor activity"/>
    <property type="evidence" value="ECO:0007669"/>
    <property type="project" value="TreeGrafter"/>
</dbReference>
<evidence type="ECO:0000256" key="4">
    <source>
        <dbReference type="PROSITE-ProRule" id="PRU00335"/>
    </source>
</evidence>
<keyword evidence="7" id="KW-1185">Reference proteome</keyword>
<keyword evidence="3" id="KW-0804">Transcription</keyword>
<evidence type="ECO:0000313" key="7">
    <source>
        <dbReference type="Proteomes" id="UP000293995"/>
    </source>
</evidence>